<keyword evidence="3" id="KW-1185">Reference proteome</keyword>
<accession>A0A8K0N8W5</accession>
<proteinExistence type="predicted"/>
<evidence type="ECO:0000256" key="1">
    <source>
        <dbReference type="SAM" id="MobiDB-lite"/>
    </source>
</evidence>
<comment type="caution">
    <text evidence="2">The sequence shown here is derived from an EMBL/GenBank/DDBJ whole genome shotgun (WGS) entry which is preliminary data.</text>
</comment>
<dbReference type="EMBL" id="CM017882">
    <property type="protein sequence ID" value="KAG1363394.1"/>
    <property type="molecule type" value="Genomic_DNA"/>
</dbReference>
<evidence type="ECO:0000313" key="3">
    <source>
        <dbReference type="Proteomes" id="UP000797356"/>
    </source>
</evidence>
<reference evidence="2" key="2">
    <citation type="submission" date="2019-07" db="EMBL/GenBank/DDBJ databases">
        <authorList>
            <person name="Yang Y."/>
            <person name="Bocs S."/>
            <person name="Baudouin L."/>
        </authorList>
    </citation>
    <scope>NUCLEOTIDE SEQUENCE</scope>
    <source>
        <tissue evidence="2">Spear leaf of Hainan Tall coconut</tissue>
    </source>
</reference>
<evidence type="ECO:0000313" key="2">
    <source>
        <dbReference type="EMBL" id="KAG1363394.1"/>
    </source>
</evidence>
<dbReference type="AlphaFoldDB" id="A0A8K0N8W5"/>
<feature type="region of interest" description="Disordered" evidence="1">
    <location>
        <begin position="127"/>
        <end position="151"/>
    </location>
</feature>
<dbReference type="Proteomes" id="UP000797356">
    <property type="component" value="Chromosome 11"/>
</dbReference>
<organism evidence="2 3">
    <name type="scientific">Cocos nucifera</name>
    <name type="common">Coconut palm</name>
    <dbReference type="NCBI Taxonomy" id="13894"/>
    <lineage>
        <taxon>Eukaryota</taxon>
        <taxon>Viridiplantae</taxon>
        <taxon>Streptophyta</taxon>
        <taxon>Embryophyta</taxon>
        <taxon>Tracheophyta</taxon>
        <taxon>Spermatophyta</taxon>
        <taxon>Magnoliopsida</taxon>
        <taxon>Liliopsida</taxon>
        <taxon>Arecaceae</taxon>
        <taxon>Arecoideae</taxon>
        <taxon>Cocoseae</taxon>
        <taxon>Attaleinae</taxon>
        <taxon>Cocos</taxon>
    </lineage>
</organism>
<feature type="region of interest" description="Disordered" evidence="1">
    <location>
        <begin position="37"/>
        <end position="59"/>
    </location>
</feature>
<reference evidence="2" key="1">
    <citation type="journal article" date="2017" name="Gigascience">
        <title>The genome draft of coconut (Cocos nucifera).</title>
        <authorList>
            <person name="Xiao Y."/>
            <person name="Xu P."/>
            <person name="Fan H."/>
            <person name="Baudouin L."/>
            <person name="Xia W."/>
            <person name="Bocs S."/>
            <person name="Xu J."/>
            <person name="Li Q."/>
            <person name="Guo A."/>
            <person name="Zhou L."/>
            <person name="Li J."/>
            <person name="Wu Y."/>
            <person name="Ma Z."/>
            <person name="Armero A."/>
            <person name="Issali A.E."/>
            <person name="Liu N."/>
            <person name="Peng M."/>
            <person name="Yang Y."/>
        </authorList>
    </citation>
    <scope>NUCLEOTIDE SEQUENCE</scope>
    <source>
        <tissue evidence="2">Spear leaf of Hainan Tall coconut</tissue>
    </source>
</reference>
<name>A0A8K0N8W5_COCNU</name>
<gene>
    <name evidence="2" type="ORF">COCNU_11G002210</name>
</gene>
<sequence>MLMLTVFVDVSRGLIRGSIASHEFDTLRNTLEAEGMGKPWKQHRREGEGGGRGGGGERIGREHAHEVARGIAGVRDIVGFEAIIVKLALGVEEVVVEALAELGDHGGEGEGLRTDIAGAATELGCGRSRRRGRWSGEWTSQARQRSLGAEP</sequence>
<protein>
    <submittedName>
        <fullName evidence="2">Uncharacterized protein</fullName>
    </submittedName>
</protein>